<keyword evidence="3 5" id="KW-0067">ATP-binding</keyword>
<keyword evidence="2" id="KW-0547">Nucleotide-binding</keyword>
<comment type="similarity">
    <text evidence="1">Belongs to the AAA ATPase family.</text>
</comment>
<evidence type="ECO:0000313" key="5">
    <source>
        <dbReference type="EMBL" id="HJD97472.1"/>
    </source>
</evidence>
<evidence type="ECO:0000256" key="3">
    <source>
        <dbReference type="ARBA" id="ARBA00022840"/>
    </source>
</evidence>
<feature type="domain" description="AAA+ ATPase" evidence="4">
    <location>
        <begin position="523"/>
        <end position="652"/>
    </location>
</feature>
<dbReference type="CDD" id="cd19481">
    <property type="entry name" value="RecA-like_protease"/>
    <property type="match status" value="1"/>
</dbReference>
<dbReference type="InterPro" id="IPR027417">
    <property type="entry name" value="P-loop_NTPase"/>
</dbReference>
<dbReference type="Gene3D" id="3.40.50.300">
    <property type="entry name" value="P-loop containing nucleotide triphosphate hydrolases"/>
    <property type="match status" value="2"/>
</dbReference>
<feature type="domain" description="AAA+ ATPase" evidence="4">
    <location>
        <begin position="274"/>
        <end position="400"/>
    </location>
</feature>
<dbReference type="SMART" id="SM00382">
    <property type="entry name" value="AAA"/>
    <property type="match status" value="2"/>
</dbReference>
<dbReference type="PANTHER" id="PTHR23073">
    <property type="entry name" value="26S PROTEASOME REGULATORY SUBUNIT"/>
    <property type="match status" value="1"/>
</dbReference>
<accession>A0A921DSX7</accession>
<comment type="caution">
    <text evidence="5">The sequence shown here is derived from an EMBL/GenBank/DDBJ whole genome shotgun (WGS) entry which is preliminary data.</text>
</comment>
<protein>
    <submittedName>
        <fullName evidence="5">ATP-binding protein</fullName>
    </submittedName>
</protein>
<dbReference type="InterPro" id="IPR050221">
    <property type="entry name" value="26S_Proteasome_ATPase"/>
</dbReference>
<dbReference type="Pfam" id="PF00004">
    <property type="entry name" value="AAA"/>
    <property type="match status" value="2"/>
</dbReference>
<sequence length="736" mass="82677">MISRRKSRSVSPRLTGEVEIDYARKKTASWLICALEQRVGMDENFFDCLFWVLGEKEPLLWALLKAMDGAPRKAGMPAARRAVREILENLRTLNASFACEELLKDHPCLEDLGYAVACNVCREVMGQETDGAIYARAGQGLERVFGLGREARAVCEFIFILQHFSAVEHYFEDELNVFRFGRRRLLAQMLGIPFSCLRPVTEELVGFGILESSAFGNVLRLTESVLAFWDAEEPRQETLFHRPLEGESLPLHSFHIPAADAGHALRLLQRRDEAPVHILLYGASGTGKSSFARTLARECGVKAWAVTSRENDSDSDRRASLTACLHLSSLHKGSFVVVDEAERLLDTDLAFGRQTKDKAWLNDFLESPGRRVIWISNQVDHIDPAVRRRFSFSIYFENLGVGGRVEVWRQVMKRLGLAGRFDVPRMTALSRSYPVEAAVIQEAVSQARSLYGKRRDFYAALERILQAHLTLQAGGEFRPKRPSPELEEFTPEGVCMEGDVEAFMARCRRVDAAMRENKALRSGCGAMLFYGPPGTGKTALARYMADRLGRECLCRRASDLMNAFVGETEKNIAAAFRQAEKSGAVLVIDEADSFLSSRSMARHSWENTMVNEFLTALEECRVFCICTTNRRDILDAAAMRRFPQKVAFGYAGSSQVRRLYEKLFSPLCGTEMPEELLQKLLAMKCLTPGDFHAVRAQYDPLFVSPENVSHSVLVEALAREVALKLEHKEGAVGFLR</sequence>
<dbReference type="GO" id="GO:0016887">
    <property type="term" value="F:ATP hydrolysis activity"/>
    <property type="evidence" value="ECO:0007669"/>
    <property type="project" value="InterPro"/>
</dbReference>
<dbReference type="InterPro" id="IPR003593">
    <property type="entry name" value="AAA+_ATPase"/>
</dbReference>
<evidence type="ECO:0000256" key="2">
    <source>
        <dbReference type="ARBA" id="ARBA00022741"/>
    </source>
</evidence>
<dbReference type="InterPro" id="IPR003959">
    <property type="entry name" value="ATPase_AAA_core"/>
</dbReference>
<dbReference type="CDD" id="cd00009">
    <property type="entry name" value="AAA"/>
    <property type="match status" value="1"/>
</dbReference>
<evidence type="ECO:0000259" key="4">
    <source>
        <dbReference type="SMART" id="SM00382"/>
    </source>
</evidence>
<evidence type="ECO:0000256" key="1">
    <source>
        <dbReference type="ARBA" id="ARBA00006914"/>
    </source>
</evidence>
<evidence type="ECO:0000313" key="6">
    <source>
        <dbReference type="Proteomes" id="UP000698963"/>
    </source>
</evidence>
<name>A0A921DSX7_9BACT</name>
<proteinExistence type="inferred from homology"/>
<dbReference type="EMBL" id="DYZA01000151">
    <property type="protein sequence ID" value="HJD97472.1"/>
    <property type="molecule type" value="Genomic_DNA"/>
</dbReference>
<gene>
    <name evidence="5" type="ORF">K8W16_07490</name>
</gene>
<reference evidence="5" key="1">
    <citation type="journal article" date="2021" name="PeerJ">
        <title>Extensive microbial diversity within the chicken gut microbiome revealed by metagenomics and culture.</title>
        <authorList>
            <person name="Gilroy R."/>
            <person name="Ravi A."/>
            <person name="Getino M."/>
            <person name="Pursley I."/>
            <person name="Horton D.L."/>
            <person name="Alikhan N.F."/>
            <person name="Baker D."/>
            <person name="Gharbi K."/>
            <person name="Hall N."/>
            <person name="Watson M."/>
            <person name="Adriaenssens E.M."/>
            <person name="Foster-Nyarko E."/>
            <person name="Jarju S."/>
            <person name="Secka A."/>
            <person name="Antonio M."/>
            <person name="Oren A."/>
            <person name="Chaudhuri R.R."/>
            <person name="La Ragione R."/>
            <person name="Hildebrand F."/>
            <person name="Pallen M.J."/>
        </authorList>
    </citation>
    <scope>NUCLEOTIDE SEQUENCE</scope>
    <source>
        <strain evidence="5">ChiGjej2B2-19336</strain>
    </source>
</reference>
<dbReference type="AlphaFoldDB" id="A0A921DSX7"/>
<dbReference type="GO" id="GO:0005524">
    <property type="term" value="F:ATP binding"/>
    <property type="evidence" value="ECO:0007669"/>
    <property type="project" value="UniProtKB-KW"/>
</dbReference>
<dbReference type="SUPFAM" id="SSF52540">
    <property type="entry name" value="P-loop containing nucleoside triphosphate hydrolases"/>
    <property type="match status" value="2"/>
</dbReference>
<organism evidence="5 6">
    <name type="scientific">Mailhella massiliensis</name>
    <dbReference type="NCBI Taxonomy" id="1903261"/>
    <lineage>
        <taxon>Bacteria</taxon>
        <taxon>Pseudomonadati</taxon>
        <taxon>Thermodesulfobacteriota</taxon>
        <taxon>Desulfovibrionia</taxon>
        <taxon>Desulfovibrionales</taxon>
        <taxon>Desulfovibrionaceae</taxon>
        <taxon>Mailhella</taxon>
    </lineage>
</organism>
<reference evidence="5" key="2">
    <citation type="submission" date="2021-09" db="EMBL/GenBank/DDBJ databases">
        <authorList>
            <person name="Gilroy R."/>
        </authorList>
    </citation>
    <scope>NUCLEOTIDE SEQUENCE</scope>
    <source>
        <strain evidence="5">ChiGjej2B2-19336</strain>
    </source>
</reference>
<dbReference type="Proteomes" id="UP000698963">
    <property type="component" value="Unassembled WGS sequence"/>
</dbReference>
<dbReference type="RefSeq" id="WP_304122526.1">
    <property type="nucleotide sequence ID" value="NZ_DYZA01000151.1"/>
</dbReference>